<dbReference type="Gene3D" id="2.60.120.200">
    <property type="match status" value="2"/>
</dbReference>
<dbReference type="FunFam" id="2.60.40.60:FF:000010">
    <property type="entry name" value="Cadherin EGF LAG seven-pass G-type receptor 3"/>
    <property type="match status" value="1"/>
</dbReference>
<dbReference type="FunFam" id="2.60.40.60:FF:000080">
    <property type="entry name" value="FAT atypical cadherin 1"/>
    <property type="match status" value="2"/>
</dbReference>
<dbReference type="SUPFAM" id="SSF49899">
    <property type="entry name" value="Concanavalin A-like lectins/glucanases"/>
    <property type="match status" value="2"/>
</dbReference>
<evidence type="ECO:0000256" key="10">
    <source>
        <dbReference type="ARBA" id="ARBA00022989"/>
    </source>
</evidence>
<feature type="transmembrane region" description="Helical" evidence="17">
    <location>
        <begin position="4451"/>
        <end position="4476"/>
    </location>
</feature>
<feature type="domain" description="Cadherin" evidence="21">
    <location>
        <begin position="2465"/>
        <end position="2568"/>
    </location>
</feature>
<dbReference type="GO" id="GO:0005509">
    <property type="term" value="F:calcium ion binding"/>
    <property type="evidence" value="ECO:0007669"/>
    <property type="project" value="UniProtKB-UniRule"/>
</dbReference>
<feature type="domain" description="Cadherin" evidence="21">
    <location>
        <begin position="2251"/>
        <end position="2359"/>
    </location>
</feature>
<name>A0A8W8LB98_MAGGI</name>
<dbReference type="PROSITE" id="PS00010">
    <property type="entry name" value="ASX_HYDROXYL"/>
    <property type="match status" value="2"/>
</dbReference>
<dbReference type="FunFam" id="2.60.40.60:FF:000081">
    <property type="entry name" value="protocadherin Fat 4"/>
    <property type="match status" value="1"/>
</dbReference>
<feature type="compositionally biased region" description="Polar residues" evidence="16">
    <location>
        <begin position="4497"/>
        <end position="4510"/>
    </location>
</feature>
<evidence type="ECO:0000256" key="11">
    <source>
        <dbReference type="ARBA" id="ARBA00023136"/>
    </source>
</evidence>
<dbReference type="FunFam" id="2.60.40.60:FF:000024">
    <property type="entry name" value="FAT atypical cadherin 3"/>
    <property type="match status" value="1"/>
</dbReference>
<dbReference type="OrthoDB" id="6252479at2759"/>
<feature type="disulfide bond" evidence="15">
    <location>
        <begin position="3986"/>
        <end position="3995"/>
    </location>
</feature>
<evidence type="ECO:0000256" key="18">
    <source>
        <dbReference type="SAM" id="SignalP"/>
    </source>
</evidence>
<evidence type="ECO:0000256" key="8">
    <source>
        <dbReference type="ARBA" id="ARBA00022837"/>
    </source>
</evidence>
<feature type="domain" description="Cadherin" evidence="21">
    <location>
        <begin position="476"/>
        <end position="580"/>
    </location>
</feature>
<evidence type="ECO:0000256" key="14">
    <source>
        <dbReference type="PROSITE-ProRule" id="PRU00043"/>
    </source>
</evidence>
<feature type="domain" description="Cadherin" evidence="21">
    <location>
        <begin position="2672"/>
        <end position="2779"/>
    </location>
</feature>
<comment type="subcellular location">
    <subcellularLocation>
        <location evidence="1">Cell membrane</location>
        <topology evidence="1">Single-pass type I membrane protein</topology>
    </subcellularLocation>
</comment>
<feature type="domain" description="Cadherin" evidence="21">
    <location>
        <begin position="3528"/>
        <end position="3639"/>
    </location>
</feature>
<dbReference type="FunFam" id="2.60.40.60:FF:000118">
    <property type="entry name" value="protocadherin Fat 4"/>
    <property type="match status" value="1"/>
</dbReference>
<feature type="compositionally biased region" description="Polar residues" evidence="16">
    <location>
        <begin position="4634"/>
        <end position="4646"/>
    </location>
</feature>
<dbReference type="GO" id="GO:0048729">
    <property type="term" value="P:tissue morphogenesis"/>
    <property type="evidence" value="ECO:0007669"/>
    <property type="project" value="UniProtKB-ARBA"/>
</dbReference>
<dbReference type="FunFam" id="2.60.40.60:FF:000020">
    <property type="entry name" value="Dachsous cadherin-related 1b"/>
    <property type="match status" value="6"/>
</dbReference>
<evidence type="ECO:0000256" key="3">
    <source>
        <dbReference type="ARBA" id="ARBA00022536"/>
    </source>
</evidence>
<evidence type="ECO:0000259" key="20">
    <source>
        <dbReference type="PROSITE" id="PS50026"/>
    </source>
</evidence>
<dbReference type="FunFam" id="2.60.40.60:FF:000123">
    <property type="entry name" value="Protocadherin beta 4"/>
    <property type="match status" value="2"/>
</dbReference>
<keyword evidence="6 18" id="KW-0732">Signal</keyword>
<dbReference type="InterPro" id="IPR002126">
    <property type="entry name" value="Cadherin-like_dom"/>
</dbReference>
<dbReference type="SMART" id="SM00112">
    <property type="entry name" value="CA"/>
    <property type="match status" value="34"/>
</dbReference>
<feature type="domain" description="Cadherin" evidence="21">
    <location>
        <begin position="689"/>
        <end position="889"/>
    </location>
</feature>
<dbReference type="PROSITE" id="PS01186">
    <property type="entry name" value="EGF_2"/>
    <property type="match status" value="3"/>
</dbReference>
<evidence type="ECO:0000256" key="17">
    <source>
        <dbReference type="SAM" id="Phobius"/>
    </source>
</evidence>
<feature type="domain" description="EGF-like" evidence="20">
    <location>
        <begin position="4192"/>
        <end position="4228"/>
    </location>
</feature>
<dbReference type="Gene3D" id="2.60.40.60">
    <property type="entry name" value="Cadherins"/>
    <property type="match status" value="34"/>
</dbReference>
<evidence type="ECO:0000256" key="5">
    <source>
        <dbReference type="ARBA" id="ARBA00022723"/>
    </source>
</evidence>
<feature type="domain" description="Cadherin" evidence="21">
    <location>
        <begin position="890"/>
        <end position="992"/>
    </location>
</feature>
<dbReference type="PROSITE" id="PS50025">
    <property type="entry name" value="LAM_G_DOMAIN"/>
    <property type="match status" value="2"/>
</dbReference>
<dbReference type="InterPro" id="IPR000152">
    <property type="entry name" value="EGF-type_Asp/Asn_hydroxyl_site"/>
</dbReference>
<evidence type="ECO:0000313" key="23">
    <source>
        <dbReference type="Proteomes" id="UP000005408"/>
    </source>
</evidence>
<evidence type="ECO:0000256" key="2">
    <source>
        <dbReference type="ARBA" id="ARBA00022475"/>
    </source>
</evidence>
<evidence type="ECO:0000256" key="13">
    <source>
        <dbReference type="ARBA" id="ARBA00023180"/>
    </source>
</evidence>
<protein>
    <recommendedName>
        <fullName evidence="24">Protocadherin Fat 4</fullName>
    </recommendedName>
</protein>
<feature type="domain" description="Cadherin" evidence="21">
    <location>
        <begin position="2883"/>
        <end position="2993"/>
    </location>
</feature>
<feature type="domain" description="Cadherin" evidence="21">
    <location>
        <begin position="3422"/>
        <end position="3527"/>
    </location>
</feature>
<dbReference type="FunFam" id="2.60.40.60:FF:000005">
    <property type="entry name" value="Protocadherin 9"/>
    <property type="match status" value="1"/>
</dbReference>
<feature type="region of interest" description="Disordered" evidence="16">
    <location>
        <begin position="4483"/>
        <end position="4549"/>
    </location>
</feature>
<feature type="compositionally biased region" description="Basic and acidic residues" evidence="16">
    <location>
        <begin position="4843"/>
        <end position="4861"/>
    </location>
</feature>
<dbReference type="SMART" id="SM00181">
    <property type="entry name" value="EGF"/>
    <property type="match status" value="5"/>
</dbReference>
<feature type="domain" description="Cadherin" evidence="21">
    <location>
        <begin position="66"/>
        <end position="135"/>
    </location>
</feature>
<keyword evidence="3 15" id="KW-0245">EGF-like domain</keyword>
<dbReference type="InterPro" id="IPR013032">
    <property type="entry name" value="EGF-like_CS"/>
</dbReference>
<feature type="compositionally biased region" description="Polar residues" evidence="16">
    <location>
        <begin position="4670"/>
        <end position="4681"/>
    </location>
</feature>
<evidence type="ECO:0000256" key="16">
    <source>
        <dbReference type="SAM" id="MobiDB-lite"/>
    </source>
</evidence>
<feature type="domain" description="Cadherin" evidence="21">
    <location>
        <begin position="2994"/>
        <end position="3099"/>
    </location>
</feature>
<dbReference type="FunFam" id="2.60.40.60:FF:000007">
    <property type="entry name" value="Protocadherin alpha 2"/>
    <property type="match status" value="1"/>
</dbReference>
<dbReference type="GO" id="GO:0007163">
    <property type="term" value="P:establishment or maintenance of cell polarity"/>
    <property type="evidence" value="ECO:0007669"/>
    <property type="project" value="UniProtKB-ARBA"/>
</dbReference>
<keyword evidence="9" id="KW-0130">Cell adhesion</keyword>
<dbReference type="SMART" id="SM00179">
    <property type="entry name" value="EGF_CA"/>
    <property type="match status" value="3"/>
</dbReference>
<feature type="domain" description="EGF-like" evidence="20">
    <location>
        <begin position="3960"/>
        <end position="3996"/>
    </location>
</feature>
<dbReference type="InterPro" id="IPR013320">
    <property type="entry name" value="ConA-like_dom_sf"/>
</dbReference>
<dbReference type="FunFam" id="2.60.40.60:FF:000116">
    <property type="entry name" value="Dachsous cadherin-related 2"/>
    <property type="match status" value="3"/>
</dbReference>
<dbReference type="FunFam" id="2.60.40.60:FF:000276">
    <property type="entry name" value="FAT atypical cadherin 2"/>
    <property type="match status" value="1"/>
</dbReference>
<dbReference type="InterPro" id="IPR001881">
    <property type="entry name" value="EGF-like_Ca-bd_dom"/>
</dbReference>
<keyword evidence="23" id="KW-1185">Reference proteome</keyword>
<feature type="domain" description="Laminin G" evidence="19">
    <location>
        <begin position="4240"/>
        <end position="4418"/>
    </location>
</feature>
<feature type="domain" description="EGF-like" evidence="20">
    <location>
        <begin position="3888"/>
        <end position="3920"/>
    </location>
</feature>
<dbReference type="GO" id="GO:0005886">
    <property type="term" value="C:plasma membrane"/>
    <property type="evidence" value="ECO:0007669"/>
    <property type="project" value="UniProtKB-SubCell"/>
</dbReference>
<dbReference type="InterPro" id="IPR015919">
    <property type="entry name" value="Cadherin-like_sf"/>
</dbReference>
<evidence type="ECO:0000256" key="15">
    <source>
        <dbReference type="PROSITE-ProRule" id="PRU00076"/>
    </source>
</evidence>
<dbReference type="FunFam" id="2.60.40.60:FF:000092">
    <property type="entry name" value="Protocadherin 8"/>
    <property type="match status" value="1"/>
</dbReference>
<feature type="domain" description="Cadherin" evidence="21">
    <location>
        <begin position="1540"/>
        <end position="1627"/>
    </location>
</feature>
<feature type="domain" description="Cadherin" evidence="21">
    <location>
        <begin position="3316"/>
        <end position="3421"/>
    </location>
</feature>
<feature type="domain" description="Cadherin" evidence="21">
    <location>
        <begin position="249"/>
        <end position="360"/>
    </location>
</feature>
<keyword evidence="7" id="KW-0677">Repeat</keyword>
<evidence type="ECO:0000256" key="9">
    <source>
        <dbReference type="ARBA" id="ARBA00022889"/>
    </source>
</evidence>
<feature type="region of interest" description="Disordered" evidence="16">
    <location>
        <begin position="4599"/>
        <end position="4747"/>
    </location>
</feature>
<feature type="domain" description="Cadherin" evidence="21">
    <location>
        <begin position="1832"/>
        <end position="1936"/>
    </location>
</feature>
<accession>A0A8W8LB98</accession>
<dbReference type="PRINTS" id="PR00205">
    <property type="entry name" value="CADHERIN"/>
</dbReference>
<dbReference type="Pfam" id="PF12661">
    <property type="entry name" value="hEGF"/>
    <property type="match status" value="1"/>
</dbReference>
<dbReference type="PANTHER" id="PTHR24026:SF126">
    <property type="entry name" value="PROTOCADHERIN FAT 4"/>
    <property type="match status" value="1"/>
</dbReference>
<dbReference type="Pfam" id="PF25374">
    <property type="entry name" value="Cadherin_FAT4_N"/>
    <property type="match status" value="1"/>
</dbReference>
<dbReference type="SMART" id="SM00282">
    <property type="entry name" value="LamG"/>
    <property type="match status" value="2"/>
</dbReference>
<dbReference type="InterPro" id="IPR018097">
    <property type="entry name" value="EGF_Ca-bd_CS"/>
</dbReference>
<dbReference type="PROSITE" id="PS01187">
    <property type="entry name" value="EGF_CA"/>
    <property type="match status" value="1"/>
</dbReference>
<feature type="domain" description="Cadherin" evidence="21">
    <location>
        <begin position="1628"/>
        <end position="1731"/>
    </location>
</feature>
<organism evidence="22 23">
    <name type="scientific">Magallana gigas</name>
    <name type="common">Pacific oyster</name>
    <name type="synonym">Crassostrea gigas</name>
    <dbReference type="NCBI Taxonomy" id="29159"/>
    <lineage>
        <taxon>Eukaryota</taxon>
        <taxon>Metazoa</taxon>
        <taxon>Spiralia</taxon>
        <taxon>Lophotrochozoa</taxon>
        <taxon>Mollusca</taxon>
        <taxon>Bivalvia</taxon>
        <taxon>Autobranchia</taxon>
        <taxon>Pteriomorphia</taxon>
        <taxon>Ostreida</taxon>
        <taxon>Ostreoidea</taxon>
        <taxon>Ostreidae</taxon>
        <taxon>Magallana</taxon>
    </lineage>
</organism>
<feature type="domain" description="Cadherin" evidence="21">
    <location>
        <begin position="2779"/>
        <end position="2883"/>
    </location>
</feature>
<dbReference type="InterPro" id="IPR020894">
    <property type="entry name" value="Cadherin_CS"/>
</dbReference>
<feature type="domain" description="Cadherin" evidence="21">
    <location>
        <begin position="993"/>
        <end position="1096"/>
    </location>
</feature>
<dbReference type="SUPFAM" id="SSF57184">
    <property type="entry name" value="Growth factor receptor domain"/>
    <property type="match status" value="1"/>
</dbReference>
<dbReference type="Gene3D" id="2.10.25.10">
    <property type="entry name" value="Laminin"/>
    <property type="match status" value="4"/>
</dbReference>
<comment type="caution">
    <text evidence="15">Lacks conserved residue(s) required for the propagation of feature annotation.</text>
</comment>
<feature type="domain" description="Cadherin" evidence="21">
    <location>
        <begin position="2146"/>
        <end position="2250"/>
    </location>
</feature>
<feature type="domain" description="Cadherin" evidence="21">
    <location>
        <begin position="1732"/>
        <end position="1831"/>
    </location>
</feature>
<feature type="compositionally biased region" description="Polar residues" evidence="16">
    <location>
        <begin position="4519"/>
        <end position="4530"/>
    </location>
</feature>
<dbReference type="InterPro" id="IPR000742">
    <property type="entry name" value="EGF"/>
</dbReference>
<dbReference type="PANTHER" id="PTHR24026">
    <property type="entry name" value="FAT ATYPICAL CADHERIN-RELATED"/>
    <property type="match status" value="1"/>
</dbReference>
<feature type="domain" description="Cadherin" evidence="21">
    <location>
        <begin position="1206"/>
        <end position="1311"/>
    </location>
</feature>
<reference evidence="22" key="1">
    <citation type="submission" date="2022-08" db="UniProtKB">
        <authorList>
            <consortium name="EnsemblMetazoa"/>
        </authorList>
    </citation>
    <scope>IDENTIFICATION</scope>
    <source>
        <strain evidence="22">05x7-T-G4-1.051#20</strain>
    </source>
</reference>
<dbReference type="FunFam" id="2.60.40.60:FF:000134">
    <property type="entry name" value="protocadherin Fat 4"/>
    <property type="match status" value="1"/>
</dbReference>
<keyword evidence="4 17" id="KW-0812">Transmembrane</keyword>
<feature type="domain" description="Cadherin" evidence="21">
    <location>
        <begin position="1415"/>
        <end position="1523"/>
    </location>
</feature>
<evidence type="ECO:0008006" key="24">
    <source>
        <dbReference type="Google" id="ProtNLM"/>
    </source>
</evidence>
<dbReference type="SUPFAM" id="SSF49313">
    <property type="entry name" value="Cadherin-like"/>
    <property type="match status" value="34"/>
</dbReference>
<sequence length="4937" mass="540678">MEISGFSECAKCGRAPSRKRWTGIVLVLLQFLVTYAQGQGPGTNFSVSEGRPPGTLVGNLIIQPSYSYYFNEPQSYFSLNPTSGQISTKTEIDRELLKSDRLNILVISRPPGNTSQIPIDIYITVLDINDNSPTFPESPVQRDISEKANIGYKIRLDTATDNDIGKNGNVTNYQIIKRNDDGRKFRTVFDPSKFGQVLYLELIDILDREEKDSYELTIRAADQGEYPLSGELVVQIQVSDANDNPPIFSLSQYTSTVNESSPVDTLVIRVDATDDDIGENGNIFYTMTDESKQFKIDERTGEIRTVSTPLHCYCDGSQVCLPGECLFLTLEARDGGNPSLNGRAYVKVSIKDENDHAPTINVMNQGPNDYISVNETAKNGDYVVAITVSDADSGMSANISSVQIVAGNELNHFRLNSFFQFKYNALLVNVNGLDRERIDQYNLTIQAVDMGSPPKTGTKSLIIIVADVNEYPPTFLQRQYVANVLETLPVGSFIANLVAEDKDSGINAKLTYKILSGNNNDWFEINSETGLVTLKKQLKYNLAPEVVMNISVEDGASVPLFNYTKLTVRISDENDVTPTFSQSSYQVHLLEGLQLGTEVISLTAADSDSGLNGSVIYSLHPEVQEMYPDTFNVNIQSGRVITLKQLDRETLSQYVLKVIARDQSVLPLSSTATIYLTVDDENDNVPVFYPQKYYTNVIRSATSGTKVVKVNAVDPDLGDGGRIYYSFPNDYPQFVLDTNTGWISTTYEFERSSQQEYSLQVTCRDTNTVHRAAVNAVVKITVVTSLNSLPVFTKSSYQFTVMENLAGNQFLGSVAVSRGESPSFAITDGDIEGSFNIEGQRGEIRTTKSLDREHISRYDLTVTATTNDGTSEVKVIVTVLDANDNKPEFKYEFLDVELQENSAVGHEVYYAFAVDDDSGQNGLLSYALTTNTNFVQINQNTGMITMSKPYQRVYGNKFNLTVTASDSSPSPNSASMVVQVHIVDVNDHNPVFPKTDYAITLEESTLVNTQFHTLTATDADVGRNAALVYNITKGNDDGKFGIFPDGKLYIAKQLDRETRDLYKLTVMAQDHGAPARSSEVNVTIHILDSNDNRPRFLNQTYSFYVSENVPPGQKIGAVKAVDADIGRNAELAFLLPEDQDDFAIDFQTGEITTLRSYDREALVSETGNDYYSVVVTVVDNGVQRQQDSVTARIYVLDQNDNPPHFDRDIYRTSVKENLAKYSFVYKVTATDLDVDENAALTYDIIDGNTDDMFNINPGTGQISLNGNLDTETQDLYSLQIQAADNGKSTTFTASAMVIISVLDVNDNTPLFHLTVYEVNIREDAKLGEKLIQVTADDTDLGINAEIEYSLSESDGTFVLDSHNGNLYLAKLVDYETRKVYSLKVIATDKGDPRLSSEADLNVRIIDVNDNSPEFTNDFSVLSISESTERFSSIGQILANDKDSGLYGQVEYHIVSQDPPGKNFYIDKNTGRLRLETLVDREEVASYMLTIVATDLAPNASLRLTSEKTFSIQILDENDNSPILRSAPAIQIQYPTSKNHIGTILASDPDSGSNGTIVFQLLSSESNAYFNLDSRLGKLYLTENLPQSPTMYKLNVQISDEGRPSQTTTVTITVILMQSLDTRTGPQFSNTPYLFSVRENVQANVNSVLSSEASVEYYIVNIKSSFGQPGYYFTLDKTSGMIRTNGKLDREVTGSQVNLTVCAVNTQSNSPQATLEEVVISIIDDNDTPPQFSQTSFVKNVGEDLPVGSEILRITVTDHDTTQGTQTLIIANGNYGNYALNSQTGALTIARRLDREVRSTDRLIIESSDGTNTAVATVKVNITDINDNAPVFTNVFYSFDVPEDTPIGTTIALVEAVDADQGLNGEVVYTLVSTWGQSIFHLDPQMGTIRLIKNVDYEQNHLFSLTILASDKGSPSQSTSVLVYLNVKDVNDNEPQFNHQSYAGQVLENAAVGTVVLTVQATDIDSGINGQLRYSLLEGNSSSDFGIGTDNGTIYTLQNLDRETRSVYSLVVIATDQAEPSSSQKSTTTEVIITILDVNDNSPEFVTPSQIWVKENSSVGSIVYTVSAVDIDEGVNAKVMYSLASHPVFSISPSTGQISLSSQLNRELIQNYTLQVTATDQGLESRFSTQKLVIMVEDVNDNPPVFVPSVYSKTVREDVKIGTTLLQVTATDSDSGLNGVVRFFITSGDDNADFSMDPSSGVLRVQKNLDYERVNKYTLTIQAEDMGVSPRYSVASVTITIQDVNDFQPVFQNSPFYALVRENMASSPPVPVITLSAVDLDSAPNSHLTYVLREGDKGVTSLFQINSVSGEITCNQTLDREQVPQYKVLVVAIDSGSERLTGTGTIYIEVEDVNDNAPMFDRSSSYVGHVQENQSGPTDILTVTATDNDSGPNAQISYSLLDDVDGRFAINTTSGILTSQKLLDREDTALYHLTVVAKDHGNLAKSAEANITVYVDDVNDNVPQFEKQTYNKTLNNPTSAGQFVVGVTAVDRDVGPNGRVTYRLQGGDCSRFNLDNQRGIITSATFMSGAGTRFQCTIEARDQGSQEKMSTTTLVVEISSVGPSSIPVFDTVNSPVSLNEGVPLEHVVNTVTARPATNNGVIKYSIAGGNVGSTFRIEESSGTIRVAGEVNYEMTPDFHLWVQATEGDNLLLSAYKEVVINIVDENDNTPRFQEGVYITSIRENVPVSSKVYTVNATDADSGDNGKVVYVLAGGNVDNIQGTFNVDPVTGVIQTKVALDRETQDFYNLIIEAHDMGLIRRTGTTTVRVTLIDVNDNSPTFSTIFSVTIPEDLPVNSFIIQVTSTDKDIGINAKAHYSIDTTANYSNLFNIDADSGNITLKSSIDREALRTQRITIPLIVDDGSFSTRGYLHLFVTDVNDNAPQIQPPVTFNFLELQPVGSTVGKLTALDNDVTSPNNVSYFSFKLPSSEFAIDDTTGVITSKETLTYIYHKSYSNALNQRELVVIATDLGTPAKSSEAIITIEIIDANDHAPVFDQDLYFSAVPESAPQGERILTVLAQDKLDVGQNAEVEYFIESGNGSSYFFINKTTGLITVAQVLSTKRNQDFTITIRAEDKGMPPKTATVPVHLSITAENSYTPVFQPASRVYNVQEDAPIGRSVARVTATDQDSPGPNGKVSYYIQGGNPGGVFQINSENGVISVAKALDYDSPTNIYLLNVSARDSALHYKEATVILTVQLTDVNDNPPLFTQSHFEGFVPENSPSDTSIIKVQARDIDTGDNARIEYYISESGSDQLALTLFKINKDTGTLMTKGILDYENQIKYSMVVIARNPNNVNMRNTVKVTVHVTSVNEYYPEFVQKTYAFSTKESAANGSVIGKVSATDRDKGIDGVVYYYLIGSSNVKGFSVNYKTGDIFVSGKPDYESSPHVVLNVLAKNWESVKGNDTDTCTVTISVEDANDAPVFTQSLYQASILENSAGGVTVTTVTANDRDNMPEDRQFSYRILRGGEEFSIDSTNGRIHTTGRGKLDRETNATHSILVGAVDRGTPPATGSATVRITLLDENDNSPYFTPADLTGYIKENMPVGTRVMDLVTNTADHDLDLVGEPGNQGPFRYQISTGSDNFEISAEGLVVTKQVLDREAPQGSEHDVTVIVRDAGTPTQSATLTFKVVVEDVNDSPPQARDLVIQVGVFETTLPTAPVADVRPLDEDITGTYTCTVTDEYYTITRGAGCQLTLLSFHTPPSRTLNVQGSDGNIMVSYNVRSLLVYFDNVTLDNVVIIYIDGITKAEFVKEKFDNFQKAVSKLFSIEDSVTILNVDSKDAGTLVYVSVVKASGTVVLHDFLKQQLNSNKQAVASAIFPNVVNPENRIQIGYSVCEVSTCNSGTCLNRINVRSGLHTLDSPLFVLTSPVMVPDFYCSCPSQYTGRYCEEPVQPCGGGFCSNGGYCQNGVCQCLEGWLGQNCTQDKNECTSSPCQNGGTCNNLPGSYTCQCPDGYTGQHCETGSNHCASSPCQNGGQCKNELDGFHCQCPYEFWGNRCQHVSKGFSEQSYMEFNSIDQNLKDIDLDLTFSTIKSKGLLLYNPSNTGKFLALEIFNRKVRFSFNFGDATATVLTVPKNVSTGEWFRVQVQRRLAVAELKVTHCPATSTECNTCQIGDDSCYRKGSQSNNYLDLNGHPMFLGGLKDIEIIQTRPGQISSHDFVGCVREFRINTVNHLTSTTPNSQSNVLDKCPRSSPSGHCRVGSCKNGGRCVEEWEGFSCRCTLGFSGTTCEIASGPLGFGSNSRVSFVQKESYRRDQIISQSNSRKRRAIVTSSVMIRYRTTAPQEPLLIVSTRTDQGLLWVGSGKLVYTFGSTSAVLSDGRVHDGEWHNATVVVTGNQVTLRLDDKEHQQTLSGAVKFSDVAITKMVLGSSESPINVDNSKVHAFSGCISLFKIDGTPVPLNGSTDRFDITPTESVESGCSALCAGNPCGGGACSVNLETRVCAQVSEPPESLSIGIIVVIVFFGVLLIVIAIVFVLFRMRRQRKDPKNQAGPKENGHVNKSYNNSSPSHQDSGYGENDYNRQNNLNTTYSPNGLHRPDLINSDPTQRKPYEIDDGTVIIDNGDVNMNQLNDMPEHYDLDNASSIAPSDIDVHMHYRGYRSGYNDRSRERSHKRHKESPATGYKSRESPGPGALKLQTSGRLRSSPANNLEVPHNPSHSARSSPANVGMRNSPINQLSRQSPQVRAGPLIHSNVRGTPVSNIHHSRTESEHSLASHHSKSSTSSSVPRTVLPNGHVKSSRHKYYDPNSRQVKGLTVEEIEKLNARPRRPSPVSLLDAVSSSEEGRHMANIRMSTINSDVELVAPESSSEDSANDSFTCSEFEYENEKNKNEFDPNAMIFSKVSEVDNEHEDPGHPNRTSHSDGLDSNGGSFASTVGSSEEGPHAEHKLLNGHFAWDYLMNWGPSYEKLVGVFKDIASLPDGETSENQGESVAADCEEYV</sequence>
<evidence type="ECO:0000313" key="22">
    <source>
        <dbReference type="EnsemblMetazoa" id="G27358.3:cds"/>
    </source>
</evidence>
<keyword evidence="8 14" id="KW-0106">Calcium</keyword>
<feature type="domain" description="Cadherin" evidence="21">
    <location>
        <begin position="2569"/>
        <end position="2671"/>
    </location>
</feature>
<feature type="domain" description="Cadherin" evidence="21">
    <location>
        <begin position="1097"/>
        <end position="1205"/>
    </location>
</feature>
<proteinExistence type="predicted"/>
<feature type="domain" description="Cadherin" evidence="21">
    <location>
        <begin position="1312"/>
        <end position="1414"/>
    </location>
</feature>
<dbReference type="FunFam" id="2.10.25.10:FF:000472">
    <property type="entry name" value="Uncharacterized protein, isoform A"/>
    <property type="match status" value="1"/>
</dbReference>
<dbReference type="EnsemblMetazoa" id="G27358.3">
    <property type="protein sequence ID" value="G27358.3:cds"/>
    <property type="gene ID" value="G27358"/>
</dbReference>
<feature type="region of interest" description="Disordered" evidence="16">
    <location>
        <begin position="4916"/>
        <end position="4937"/>
    </location>
</feature>
<dbReference type="CDD" id="cd00054">
    <property type="entry name" value="EGF_CA"/>
    <property type="match status" value="4"/>
</dbReference>
<evidence type="ECO:0000259" key="19">
    <source>
        <dbReference type="PROSITE" id="PS50025"/>
    </source>
</evidence>
<feature type="domain" description="Cadherin" evidence="21">
    <location>
        <begin position="3207"/>
        <end position="3315"/>
    </location>
</feature>
<feature type="domain" description="Cadherin" evidence="21">
    <location>
        <begin position="2361"/>
        <end position="2464"/>
    </location>
</feature>
<dbReference type="InterPro" id="IPR009030">
    <property type="entry name" value="Growth_fac_rcpt_cys_sf"/>
</dbReference>
<feature type="region of interest" description="Disordered" evidence="16">
    <location>
        <begin position="4843"/>
        <end position="4881"/>
    </location>
</feature>
<feature type="domain" description="Cadherin" evidence="21">
    <location>
        <begin position="1937"/>
        <end position="2044"/>
    </location>
</feature>
<dbReference type="PROSITE" id="PS50268">
    <property type="entry name" value="CADHERIN_2"/>
    <property type="match status" value="33"/>
</dbReference>
<feature type="domain" description="Cadherin" evidence="21">
    <location>
        <begin position="581"/>
        <end position="688"/>
    </location>
</feature>
<feature type="chain" id="PRO_5036479905" description="Protocadherin Fat 4" evidence="18">
    <location>
        <begin position="39"/>
        <end position="4937"/>
    </location>
</feature>
<feature type="domain" description="Cadherin" evidence="21">
    <location>
        <begin position="365"/>
        <end position="475"/>
    </location>
</feature>
<feature type="signal peptide" evidence="18">
    <location>
        <begin position="1"/>
        <end position="38"/>
    </location>
</feature>
<dbReference type="FunFam" id="2.60.40.60:FF:000039">
    <property type="entry name" value="FAT atypical cadherin 3"/>
    <property type="match status" value="1"/>
</dbReference>
<evidence type="ECO:0000259" key="21">
    <source>
        <dbReference type="PROSITE" id="PS50268"/>
    </source>
</evidence>
<dbReference type="OMA" id="AGGMRKY"/>
<dbReference type="PROSITE" id="PS00022">
    <property type="entry name" value="EGF_1"/>
    <property type="match status" value="4"/>
</dbReference>
<dbReference type="FunFam" id="2.60.40.60:FF:000106">
    <property type="entry name" value="FAT atypical cadherin 4"/>
    <property type="match status" value="1"/>
</dbReference>
<dbReference type="CDD" id="cd11304">
    <property type="entry name" value="Cadherin_repeat"/>
    <property type="match status" value="34"/>
</dbReference>
<dbReference type="FunFam" id="2.60.40.60:FF:000015">
    <property type="entry name" value="FAT atypical cadherin 1"/>
    <property type="match status" value="1"/>
</dbReference>
<evidence type="ECO:0000256" key="12">
    <source>
        <dbReference type="ARBA" id="ARBA00023157"/>
    </source>
</evidence>
<evidence type="ECO:0000256" key="4">
    <source>
        <dbReference type="ARBA" id="ARBA00022692"/>
    </source>
</evidence>
<dbReference type="PROSITE" id="PS50026">
    <property type="entry name" value="EGF_3"/>
    <property type="match status" value="4"/>
</dbReference>
<dbReference type="InterPro" id="IPR001791">
    <property type="entry name" value="Laminin_G"/>
</dbReference>
<evidence type="ECO:0000256" key="1">
    <source>
        <dbReference type="ARBA" id="ARBA00004251"/>
    </source>
</evidence>
<keyword evidence="13" id="KW-0325">Glycoprotein</keyword>
<feature type="domain" description="Laminin G" evidence="19">
    <location>
        <begin position="3997"/>
        <end position="4196"/>
    </location>
</feature>
<dbReference type="Pfam" id="PF00008">
    <property type="entry name" value="EGF"/>
    <property type="match status" value="2"/>
</dbReference>
<feature type="domain" description="Cadherin" evidence="21">
    <location>
        <begin position="136"/>
        <end position="248"/>
    </location>
</feature>
<keyword evidence="11 17" id="KW-0472">Membrane</keyword>
<keyword evidence="5" id="KW-0479">Metal-binding</keyword>
<feature type="compositionally biased region" description="Polar residues" evidence="16">
    <location>
        <begin position="4654"/>
        <end position="4663"/>
    </location>
</feature>
<feature type="domain" description="EGF-like" evidence="20">
    <location>
        <begin position="3922"/>
        <end position="3958"/>
    </location>
</feature>
<evidence type="ECO:0000256" key="7">
    <source>
        <dbReference type="ARBA" id="ARBA00022737"/>
    </source>
</evidence>
<dbReference type="GO" id="GO:0007156">
    <property type="term" value="P:homophilic cell adhesion via plasma membrane adhesion molecules"/>
    <property type="evidence" value="ECO:0007669"/>
    <property type="project" value="InterPro"/>
</dbReference>
<dbReference type="GO" id="GO:0007399">
    <property type="term" value="P:nervous system development"/>
    <property type="evidence" value="ECO:0007669"/>
    <property type="project" value="UniProtKB-ARBA"/>
</dbReference>
<dbReference type="GO" id="GO:0009887">
    <property type="term" value="P:animal organ morphogenesis"/>
    <property type="evidence" value="ECO:0007669"/>
    <property type="project" value="UniProtKB-ARBA"/>
</dbReference>
<feature type="domain" description="Cadherin" evidence="21">
    <location>
        <begin position="3100"/>
        <end position="3206"/>
    </location>
</feature>
<feature type="disulfide bond" evidence="15">
    <location>
        <begin position="4218"/>
        <end position="4227"/>
    </location>
</feature>
<dbReference type="Proteomes" id="UP000005408">
    <property type="component" value="Unassembled WGS sequence"/>
</dbReference>
<dbReference type="Pfam" id="PF02210">
    <property type="entry name" value="Laminin_G_2"/>
    <property type="match status" value="2"/>
</dbReference>
<keyword evidence="2" id="KW-1003">Cell membrane</keyword>
<dbReference type="PROSITE" id="PS00232">
    <property type="entry name" value="CADHERIN_1"/>
    <property type="match status" value="17"/>
</dbReference>
<feature type="disulfide bond" evidence="15">
    <location>
        <begin position="3910"/>
        <end position="3919"/>
    </location>
</feature>
<dbReference type="CDD" id="cd00110">
    <property type="entry name" value="LamG"/>
    <property type="match status" value="2"/>
</dbReference>
<feature type="compositionally biased region" description="Polar residues" evidence="16">
    <location>
        <begin position="4865"/>
        <end position="4875"/>
    </location>
</feature>
<keyword evidence="10 17" id="KW-1133">Transmembrane helix</keyword>
<feature type="disulfide bond" evidence="15">
    <location>
        <begin position="3948"/>
        <end position="3957"/>
    </location>
</feature>
<evidence type="ECO:0000256" key="6">
    <source>
        <dbReference type="ARBA" id="ARBA00022729"/>
    </source>
</evidence>
<feature type="domain" description="Cadherin" evidence="21">
    <location>
        <begin position="2044"/>
        <end position="2145"/>
    </location>
</feature>
<dbReference type="Pfam" id="PF00028">
    <property type="entry name" value="Cadherin"/>
    <property type="match status" value="32"/>
</dbReference>
<keyword evidence="12 15" id="KW-1015">Disulfide bond</keyword>